<keyword evidence="1" id="KW-0472">Membrane</keyword>
<keyword evidence="3" id="KW-1185">Reference proteome</keyword>
<name>A0AAE3IIZ8_9FIRM</name>
<evidence type="ECO:0000256" key="1">
    <source>
        <dbReference type="SAM" id="Phobius"/>
    </source>
</evidence>
<reference evidence="2 3" key="1">
    <citation type="journal article" date="2021" name="ISME Commun">
        <title>Automated analysis of genomic sequences facilitates high-throughput and comprehensive description of bacteria.</title>
        <authorList>
            <person name="Hitch T.C.A."/>
        </authorList>
    </citation>
    <scope>NUCLEOTIDE SEQUENCE [LARGE SCALE GENOMIC DNA]</scope>
    <source>
        <strain evidence="2 3">Sanger_31</strain>
    </source>
</reference>
<dbReference type="AlphaFoldDB" id="A0AAE3IIZ8"/>
<gene>
    <name evidence="2" type="ORF">OCV57_13015</name>
</gene>
<feature type="transmembrane region" description="Helical" evidence="1">
    <location>
        <begin position="45"/>
        <end position="62"/>
    </location>
</feature>
<keyword evidence="1" id="KW-1133">Transmembrane helix</keyword>
<dbReference type="RefSeq" id="WP_117903360.1">
    <property type="nucleotide sequence ID" value="NZ_JAOQJZ010000017.1"/>
</dbReference>
<keyword evidence="1" id="KW-0812">Transmembrane</keyword>
<protein>
    <submittedName>
        <fullName evidence="2">Uncharacterized protein</fullName>
    </submittedName>
</protein>
<accession>A0AAE3IIZ8</accession>
<proteinExistence type="predicted"/>
<sequence>MGVVPKKTKAEQRIFRHINLTKIVGLIVTLMVSSQLANIMVSPKLGIPFIIFCSVIFLIMSGKSPSDPCKSFAEAWLEWLSFLMTNKTLHKHQGGEINDEEIIDAEKHE</sequence>
<feature type="transmembrane region" description="Helical" evidence="1">
    <location>
        <begin position="20"/>
        <end position="39"/>
    </location>
</feature>
<organism evidence="2 3">
    <name type="scientific">Hominimerdicola aceti</name>
    <dbReference type="NCBI Taxonomy" id="2981726"/>
    <lineage>
        <taxon>Bacteria</taxon>
        <taxon>Bacillati</taxon>
        <taxon>Bacillota</taxon>
        <taxon>Clostridia</taxon>
        <taxon>Eubacteriales</taxon>
        <taxon>Oscillospiraceae</taxon>
        <taxon>Hominimerdicola</taxon>
    </lineage>
</organism>
<dbReference type="EMBL" id="JAOQJZ010000017">
    <property type="protein sequence ID" value="MCU6706834.1"/>
    <property type="molecule type" value="Genomic_DNA"/>
</dbReference>
<evidence type="ECO:0000313" key="3">
    <source>
        <dbReference type="Proteomes" id="UP001208131"/>
    </source>
</evidence>
<evidence type="ECO:0000313" key="2">
    <source>
        <dbReference type="EMBL" id="MCU6706834.1"/>
    </source>
</evidence>
<comment type="caution">
    <text evidence="2">The sequence shown here is derived from an EMBL/GenBank/DDBJ whole genome shotgun (WGS) entry which is preliminary data.</text>
</comment>
<dbReference type="Proteomes" id="UP001208131">
    <property type="component" value="Unassembled WGS sequence"/>
</dbReference>